<keyword evidence="2 7" id="KW-0812">Transmembrane</keyword>
<evidence type="ECO:0000256" key="7">
    <source>
        <dbReference type="SAM" id="Phobius"/>
    </source>
</evidence>
<keyword evidence="9" id="KW-1185">Reference proteome</keyword>
<feature type="transmembrane region" description="Helical" evidence="7">
    <location>
        <begin position="20"/>
        <end position="39"/>
    </location>
</feature>
<keyword evidence="3" id="KW-0999">Mitochondrion inner membrane</keyword>
<name>A0A9W8AZJ2_9FUNG</name>
<dbReference type="PANTHER" id="PTHR28264:SF1">
    <property type="entry name" value="CYTOCHROME C OXIDASE SUBUNIT 6C"/>
    <property type="match status" value="1"/>
</dbReference>
<evidence type="ECO:0000256" key="2">
    <source>
        <dbReference type="ARBA" id="ARBA00022692"/>
    </source>
</evidence>
<reference evidence="8" key="1">
    <citation type="submission" date="2022-07" db="EMBL/GenBank/DDBJ databases">
        <title>Phylogenomic reconstructions and comparative analyses of Kickxellomycotina fungi.</title>
        <authorList>
            <person name="Reynolds N.K."/>
            <person name="Stajich J.E."/>
            <person name="Barry K."/>
            <person name="Grigoriev I.V."/>
            <person name="Crous P."/>
            <person name="Smith M.E."/>
        </authorList>
    </citation>
    <scope>NUCLEOTIDE SEQUENCE</scope>
    <source>
        <strain evidence="8">RSA 567</strain>
    </source>
</reference>
<gene>
    <name evidence="8" type="primary">COX9</name>
    <name evidence="8" type="ORF">H4R34_003688</name>
</gene>
<proteinExistence type="predicted"/>
<evidence type="ECO:0000256" key="4">
    <source>
        <dbReference type="ARBA" id="ARBA00022989"/>
    </source>
</evidence>
<comment type="subcellular location">
    <subcellularLocation>
        <location evidence="1">Mitochondrion inner membrane</location>
    </subcellularLocation>
</comment>
<sequence>MQIMSAIAPIRGKFRRAVTFDVVVGCGLGVLGGYAFWYGPHTKTNKMYESYYAKLALQQNKE</sequence>
<comment type="caution">
    <text evidence="8">The sequence shown here is derived from an EMBL/GenBank/DDBJ whole genome shotgun (WGS) entry which is preliminary data.</text>
</comment>
<evidence type="ECO:0000313" key="9">
    <source>
        <dbReference type="Proteomes" id="UP001151582"/>
    </source>
</evidence>
<dbReference type="AlphaFoldDB" id="A0A9W8AZJ2"/>
<dbReference type="PANTHER" id="PTHR28264">
    <property type="entry name" value="CYTOCHROME C OXIDASE SUBUNIT 7A"/>
    <property type="match status" value="1"/>
</dbReference>
<evidence type="ECO:0000313" key="8">
    <source>
        <dbReference type="EMBL" id="KAJ1977169.1"/>
    </source>
</evidence>
<protein>
    <submittedName>
        <fullName evidence="8">Cytochrome c oxidase subunit 7A</fullName>
    </submittedName>
</protein>
<keyword evidence="5" id="KW-0496">Mitochondrion</keyword>
<dbReference type="GO" id="GO:0006123">
    <property type="term" value="P:mitochondrial electron transport, cytochrome c to oxygen"/>
    <property type="evidence" value="ECO:0007669"/>
    <property type="project" value="TreeGrafter"/>
</dbReference>
<evidence type="ECO:0000256" key="6">
    <source>
        <dbReference type="ARBA" id="ARBA00023136"/>
    </source>
</evidence>
<evidence type="ECO:0000256" key="3">
    <source>
        <dbReference type="ARBA" id="ARBA00022792"/>
    </source>
</evidence>
<evidence type="ECO:0000256" key="1">
    <source>
        <dbReference type="ARBA" id="ARBA00004273"/>
    </source>
</evidence>
<dbReference type="GO" id="GO:0004129">
    <property type="term" value="F:cytochrome-c oxidase activity"/>
    <property type="evidence" value="ECO:0007669"/>
    <property type="project" value="TreeGrafter"/>
</dbReference>
<keyword evidence="4 7" id="KW-1133">Transmembrane helix</keyword>
<organism evidence="8 9">
    <name type="scientific">Dimargaris verticillata</name>
    <dbReference type="NCBI Taxonomy" id="2761393"/>
    <lineage>
        <taxon>Eukaryota</taxon>
        <taxon>Fungi</taxon>
        <taxon>Fungi incertae sedis</taxon>
        <taxon>Zoopagomycota</taxon>
        <taxon>Kickxellomycotina</taxon>
        <taxon>Dimargaritomycetes</taxon>
        <taxon>Dimargaritales</taxon>
        <taxon>Dimargaritaceae</taxon>
        <taxon>Dimargaris</taxon>
    </lineage>
</organism>
<dbReference type="EMBL" id="JANBQB010000369">
    <property type="protein sequence ID" value="KAJ1977169.1"/>
    <property type="molecule type" value="Genomic_DNA"/>
</dbReference>
<keyword evidence="6 7" id="KW-0472">Membrane</keyword>
<dbReference type="Proteomes" id="UP001151582">
    <property type="component" value="Unassembled WGS sequence"/>
</dbReference>
<evidence type="ECO:0000256" key="5">
    <source>
        <dbReference type="ARBA" id="ARBA00023128"/>
    </source>
</evidence>
<dbReference type="GO" id="GO:0005743">
    <property type="term" value="C:mitochondrial inner membrane"/>
    <property type="evidence" value="ECO:0007669"/>
    <property type="project" value="UniProtKB-SubCell"/>
</dbReference>
<accession>A0A9W8AZJ2</accession>